<sequence length="392" mass="44286">MEMIYNFGRLMLREWKMFRSNSVAVAIFIGAPIAYGLLFGFVYKQAKVTDLPITVLDYDNTPLSHKAIEMLEDNSYLEVVAFRENEHEKIKDLSSNDIVATVTIPKGFEADVMQKRYPEIQVDIDGANVVTANYANMGILTSLGTLKAGVEITALNKQGVPINTALEQYEPFKINTDRLYNGNSNYLTFMWPGIMGTIMQQVFLIVMALTFAKEFEEDSFDALAKQANHNPLMLLTVKSMPYWLLGVLLWGVLQWQFFPMFNMPTIAHEGALFLLVCVFMLSLTSIGTLFSWIFPSQLKATEFLMVIATPSFILSGFSWPLSEMPLAIQYVANCIPLTHFLTGFRKVLFYGARIDQITMEVTNLMIIGLVSGLLCLLLVSLKTKRMMKQENS</sequence>
<reference evidence="8 9" key="1">
    <citation type="submission" date="2018-03" db="EMBL/GenBank/DDBJ databases">
        <title>Genomic Encyclopedia of Archaeal and Bacterial Type Strains, Phase II (KMG-II): from individual species to whole genera.</title>
        <authorList>
            <person name="Goeker M."/>
        </authorList>
    </citation>
    <scope>NUCLEOTIDE SEQUENCE [LARGE SCALE GENOMIC DNA]</scope>
    <source>
        <strain evidence="8 9">DSM 28229</strain>
    </source>
</reference>
<comment type="caution">
    <text evidence="8">The sequence shown here is derived from an EMBL/GenBank/DDBJ whole genome shotgun (WGS) entry which is preliminary data.</text>
</comment>
<feature type="transmembrane region" description="Helical" evidence="6">
    <location>
        <begin position="21"/>
        <end position="43"/>
    </location>
</feature>
<evidence type="ECO:0000256" key="3">
    <source>
        <dbReference type="ARBA" id="ARBA00022692"/>
    </source>
</evidence>
<dbReference type="PANTHER" id="PTHR30294">
    <property type="entry name" value="MEMBRANE COMPONENT OF ABC TRANSPORTER YHHJ-RELATED"/>
    <property type="match status" value="1"/>
</dbReference>
<dbReference type="PANTHER" id="PTHR30294:SF46">
    <property type="entry name" value="ABC TRANSPORTER PERMEASE"/>
    <property type="match status" value="1"/>
</dbReference>
<dbReference type="OrthoDB" id="9811522at2"/>
<feature type="transmembrane region" description="Helical" evidence="6">
    <location>
        <begin position="361"/>
        <end position="381"/>
    </location>
</feature>
<keyword evidence="4 6" id="KW-1133">Transmembrane helix</keyword>
<protein>
    <submittedName>
        <fullName evidence="8">ABC-2 type transport system permease protein</fullName>
    </submittedName>
</protein>
<comment type="subcellular location">
    <subcellularLocation>
        <location evidence="1">Cell membrane</location>
        <topology evidence="1">Multi-pass membrane protein</topology>
    </subcellularLocation>
</comment>
<dbReference type="GO" id="GO:0005886">
    <property type="term" value="C:plasma membrane"/>
    <property type="evidence" value="ECO:0007669"/>
    <property type="project" value="UniProtKB-SubCell"/>
</dbReference>
<feature type="transmembrane region" description="Helical" evidence="6">
    <location>
        <begin position="189"/>
        <end position="211"/>
    </location>
</feature>
<evidence type="ECO:0000256" key="1">
    <source>
        <dbReference type="ARBA" id="ARBA00004651"/>
    </source>
</evidence>
<evidence type="ECO:0000313" key="9">
    <source>
        <dbReference type="Proteomes" id="UP000245535"/>
    </source>
</evidence>
<keyword evidence="3 6" id="KW-0812">Transmembrane</keyword>
<dbReference type="EMBL" id="QGDO01000002">
    <property type="protein sequence ID" value="PWJ43088.1"/>
    <property type="molecule type" value="Genomic_DNA"/>
</dbReference>
<evidence type="ECO:0000313" key="8">
    <source>
        <dbReference type="EMBL" id="PWJ43088.1"/>
    </source>
</evidence>
<feature type="domain" description="ABC-2 type transporter transmembrane" evidence="7">
    <location>
        <begin position="27"/>
        <end position="376"/>
    </location>
</feature>
<keyword evidence="5 6" id="KW-0472">Membrane</keyword>
<feature type="transmembrane region" description="Helical" evidence="6">
    <location>
        <begin position="232"/>
        <end position="252"/>
    </location>
</feature>
<accession>A0A315ZE38</accession>
<dbReference type="InterPro" id="IPR013525">
    <property type="entry name" value="ABC2_TM"/>
</dbReference>
<keyword evidence="2" id="KW-1003">Cell membrane</keyword>
<proteinExistence type="predicted"/>
<evidence type="ECO:0000256" key="4">
    <source>
        <dbReference type="ARBA" id="ARBA00022989"/>
    </source>
</evidence>
<name>A0A315ZE38_SEDFL</name>
<feature type="transmembrane region" description="Helical" evidence="6">
    <location>
        <begin position="303"/>
        <end position="321"/>
    </location>
</feature>
<evidence type="ECO:0000256" key="2">
    <source>
        <dbReference type="ARBA" id="ARBA00022475"/>
    </source>
</evidence>
<evidence type="ECO:0000259" key="7">
    <source>
        <dbReference type="Pfam" id="PF12698"/>
    </source>
</evidence>
<organism evidence="8 9">
    <name type="scientific">Sediminitomix flava</name>
    <dbReference type="NCBI Taxonomy" id="379075"/>
    <lineage>
        <taxon>Bacteria</taxon>
        <taxon>Pseudomonadati</taxon>
        <taxon>Bacteroidota</taxon>
        <taxon>Cytophagia</taxon>
        <taxon>Cytophagales</taxon>
        <taxon>Flammeovirgaceae</taxon>
        <taxon>Sediminitomix</taxon>
    </lineage>
</organism>
<dbReference type="AlphaFoldDB" id="A0A315ZE38"/>
<dbReference type="RefSeq" id="WP_109617339.1">
    <property type="nucleotide sequence ID" value="NZ_QGDO01000002.1"/>
</dbReference>
<evidence type="ECO:0000256" key="6">
    <source>
        <dbReference type="SAM" id="Phobius"/>
    </source>
</evidence>
<dbReference type="GO" id="GO:0140359">
    <property type="term" value="F:ABC-type transporter activity"/>
    <property type="evidence" value="ECO:0007669"/>
    <property type="project" value="InterPro"/>
</dbReference>
<feature type="transmembrane region" description="Helical" evidence="6">
    <location>
        <begin position="272"/>
        <end position="294"/>
    </location>
</feature>
<evidence type="ECO:0000256" key="5">
    <source>
        <dbReference type="ARBA" id="ARBA00023136"/>
    </source>
</evidence>
<dbReference type="InterPro" id="IPR051449">
    <property type="entry name" value="ABC-2_transporter_component"/>
</dbReference>
<keyword evidence="9" id="KW-1185">Reference proteome</keyword>
<gene>
    <name evidence="8" type="ORF">BC781_102636</name>
</gene>
<dbReference type="Pfam" id="PF12698">
    <property type="entry name" value="ABC2_membrane_3"/>
    <property type="match status" value="1"/>
</dbReference>
<dbReference type="Proteomes" id="UP000245535">
    <property type="component" value="Unassembled WGS sequence"/>
</dbReference>
<dbReference type="Gene3D" id="3.40.1710.10">
    <property type="entry name" value="abc type-2 transporter like domain"/>
    <property type="match status" value="1"/>
</dbReference>